<dbReference type="InterPro" id="IPR036852">
    <property type="entry name" value="Peptidase_S8/S53_dom_sf"/>
</dbReference>
<dbReference type="InterPro" id="IPR022398">
    <property type="entry name" value="Peptidase_S8_His-AS"/>
</dbReference>
<dbReference type="PANTHER" id="PTHR42884:SF3">
    <property type="entry name" value="FURIN-LIKE PROTEASE 1, ISOFORMS 1_1-X_2"/>
    <property type="match status" value="1"/>
</dbReference>
<reference evidence="15" key="2">
    <citation type="submission" date="2025-08" db="UniProtKB">
        <authorList>
            <consortium name="Ensembl"/>
        </authorList>
    </citation>
    <scope>IDENTIFICATION</scope>
</reference>
<reference evidence="16" key="1">
    <citation type="submission" date="2011-12" db="EMBL/GenBank/DDBJ databases">
        <title>The Draft Genome of Lepisosteus oculatus.</title>
        <authorList>
            <consortium name="The Broad Institute Genome Assembly &amp; Analysis Group"/>
            <consortium name="Computational R&amp;D Group"/>
            <consortium name="and Sequencing Platform"/>
            <person name="Di Palma F."/>
            <person name="Alfoldi J."/>
            <person name="Johnson J."/>
            <person name="Berlin A."/>
            <person name="Gnerre S."/>
            <person name="Jaffe D."/>
            <person name="MacCallum I."/>
            <person name="Young S."/>
            <person name="Walker B.J."/>
            <person name="Lander E.S."/>
            <person name="Lindblad-Toh K."/>
        </authorList>
    </citation>
    <scope>NUCLEOTIDE SEQUENCE [LARGE SCALE GENOMIC DNA]</scope>
</reference>
<dbReference type="GO" id="GO:0000139">
    <property type="term" value="C:Golgi membrane"/>
    <property type="evidence" value="ECO:0000318"/>
    <property type="project" value="GO_Central"/>
</dbReference>
<keyword evidence="9" id="KW-0865">Zymogen</keyword>
<evidence type="ECO:0000259" key="14">
    <source>
        <dbReference type="PROSITE" id="PS51829"/>
    </source>
</evidence>
<dbReference type="SUPFAM" id="SSF54897">
    <property type="entry name" value="Protease propeptides/inhibitors"/>
    <property type="match status" value="1"/>
</dbReference>
<evidence type="ECO:0000256" key="10">
    <source>
        <dbReference type="ARBA" id="ARBA00023180"/>
    </source>
</evidence>
<dbReference type="eggNOG" id="KOG3525">
    <property type="taxonomic scope" value="Eukaryota"/>
</dbReference>
<dbReference type="Pfam" id="PF00082">
    <property type="entry name" value="Peptidase_S8"/>
    <property type="match status" value="1"/>
</dbReference>
<dbReference type="HOGENOM" id="CLU_002976_4_0_1"/>
<dbReference type="Pfam" id="PF01483">
    <property type="entry name" value="P_proprotein"/>
    <property type="match status" value="1"/>
</dbReference>
<protein>
    <submittedName>
        <fullName evidence="15">Proprotein convertase subtilisin/kexin type 4</fullName>
    </submittedName>
</protein>
<dbReference type="InterPro" id="IPR006212">
    <property type="entry name" value="Furin_repeat"/>
</dbReference>
<dbReference type="EMBL" id="AHAT01011219">
    <property type="status" value="NOT_ANNOTATED_CDS"/>
    <property type="molecule type" value="Genomic_DNA"/>
</dbReference>
<evidence type="ECO:0000256" key="4">
    <source>
        <dbReference type="ARBA" id="ARBA00022685"/>
    </source>
</evidence>
<feature type="active site" description="Charge relay system" evidence="11 12">
    <location>
        <position position="179"/>
    </location>
</feature>
<evidence type="ECO:0000256" key="12">
    <source>
        <dbReference type="PROSITE-ProRule" id="PRU01240"/>
    </source>
</evidence>
<dbReference type="InterPro" id="IPR032815">
    <property type="entry name" value="S8_pro-domain"/>
</dbReference>
<evidence type="ECO:0000256" key="9">
    <source>
        <dbReference type="ARBA" id="ARBA00023145"/>
    </source>
</evidence>
<dbReference type="Gene3D" id="3.40.50.200">
    <property type="entry name" value="Peptidase S8/S53 domain"/>
    <property type="match status" value="1"/>
</dbReference>
<dbReference type="InterPro" id="IPR023827">
    <property type="entry name" value="Peptidase_S8_Asp-AS"/>
</dbReference>
<dbReference type="FunFam" id="3.40.50.200:FF:000001">
    <property type="entry name" value="Furin 2, isoform B"/>
    <property type="match status" value="1"/>
</dbReference>
<feature type="active site" description="Charge relay system" evidence="11 12">
    <location>
        <position position="138"/>
    </location>
</feature>
<sequence length="675" mass="74297">SIVLISTVCLAEGSYTSTWAVRVQGPPEDADKIARKYGFVNFGKVFEDGHYYHMRHGAVAPKSSKQHHLRNLQLKRDPKVLWHEQQSGKVRQRRHAFHLPTDPLFSKQWYLSEAFQLNVVSAWAQGYTGKGVVVSILDDGIEKSHPDLAANYDPEASYDMNDDDPDPQPRYTTDNENRHGTRCAGEVAAVANNTVCGVGVAYRAQIGGRGGLGVRMLDGHVTDLVEALSLSWKSQHIDIYSASWGPQDDGRSLDGPGVLAKEALIRGVIQGRRGLGSIFVWASGNGGAHFDNCNCDGYANSMYTVLVGSTTERGTVPEYSEPCSAILTTTYSSGSKLHRKIVTTDLRATCTAEHSGTSASAPLAAGIIALALEANPTLTWRDVQHVVIRASRPAGLRADDWQLNGVGRAVSHHYGYGLLDAGKLVNLARKWKTVRPQRKCFIDVVTRPMEIRGQLPFRWNVSACSGTGDWIRSLEHVQARLSLACSRRGDLAISLTSPRGTRSLLATARPRDTSPQGYSDWAFTTTHCWDEDPRGVWTLSLEDKGDGTNTGVLSHFRLELYGTEENVAERGVERTVVEECLDWSPQGICQECRYPLYAFDRVCLVFCPPHHYEWSLNGSGMGVAEARRCQPCHPSCYTCHGEGERSCASCPPLSTHNALLGTCSPVIYAWDQEHQ</sequence>
<dbReference type="CDD" id="cd00064">
    <property type="entry name" value="FU"/>
    <property type="match status" value="1"/>
</dbReference>
<dbReference type="SMART" id="SM00261">
    <property type="entry name" value="FU"/>
    <property type="match status" value="2"/>
</dbReference>
<comment type="subcellular location">
    <subcellularLocation>
        <location evidence="1">Endomembrane system</location>
    </subcellularLocation>
</comment>
<dbReference type="PROSITE" id="PS00138">
    <property type="entry name" value="SUBTILASE_SER"/>
    <property type="match status" value="1"/>
</dbReference>
<dbReference type="Pfam" id="PF16470">
    <property type="entry name" value="S8_pro-domain"/>
    <property type="match status" value="1"/>
</dbReference>
<dbReference type="Gene3D" id="3.30.70.850">
    <property type="entry name" value="Peptidase S8, pro-domain"/>
    <property type="match status" value="1"/>
</dbReference>
<feature type="active site" description="Charge relay system" evidence="11 12">
    <location>
        <position position="358"/>
    </location>
</feature>
<dbReference type="PROSITE" id="PS51892">
    <property type="entry name" value="SUBTILASE"/>
    <property type="match status" value="1"/>
</dbReference>
<dbReference type="Ensembl" id="ENSLOCT00000002726.1">
    <property type="protein sequence ID" value="ENSLOCP00000002720.1"/>
    <property type="gene ID" value="ENSLOCG00000002313.1"/>
</dbReference>
<keyword evidence="7 12" id="KW-0720">Serine protease</keyword>
<keyword evidence="6 12" id="KW-0378">Hydrolase</keyword>
<dbReference type="PRINTS" id="PR00723">
    <property type="entry name" value="SUBTILISIN"/>
</dbReference>
<feature type="region of interest" description="Disordered" evidence="13">
    <location>
        <begin position="148"/>
        <end position="178"/>
    </location>
</feature>
<dbReference type="FunFam" id="2.60.120.260:FF:000034">
    <property type="entry name" value="furin isoform X2"/>
    <property type="match status" value="1"/>
</dbReference>
<accession>W5M2W2</accession>
<dbReference type="InParanoid" id="W5M2W2"/>
<dbReference type="CDD" id="cd04059">
    <property type="entry name" value="Peptidases_S8_Protein_convertases_Kexins_Furin-like"/>
    <property type="match status" value="1"/>
</dbReference>
<evidence type="ECO:0000256" key="13">
    <source>
        <dbReference type="SAM" id="MobiDB-lite"/>
    </source>
</evidence>
<keyword evidence="16" id="KW-1185">Reference proteome</keyword>
<evidence type="ECO:0000256" key="7">
    <source>
        <dbReference type="ARBA" id="ARBA00022825"/>
    </source>
</evidence>
<evidence type="ECO:0000256" key="5">
    <source>
        <dbReference type="ARBA" id="ARBA00022729"/>
    </source>
</evidence>
<name>W5M2W2_LEPOC</name>
<dbReference type="InterPro" id="IPR015500">
    <property type="entry name" value="Peptidase_S8_subtilisin-rel"/>
</dbReference>
<dbReference type="FunFam" id="3.30.70.850:FF:000001">
    <property type="entry name" value="Proprotein convertase subtilisin/kexin type 5"/>
    <property type="match status" value="1"/>
</dbReference>
<evidence type="ECO:0000313" key="15">
    <source>
        <dbReference type="Ensembl" id="ENSLOCP00000002720.1"/>
    </source>
</evidence>
<dbReference type="InterPro" id="IPR008979">
    <property type="entry name" value="Galactose-bd-like_sf"/>
</dbReference>
<evidence type="ECO:0000256" key="6">
    <source>
        <dbReference type="ARBA" id="ARBA00022801"/>
    </source>
</evidence>
<keyword evidence="5" id="KW-0732">Signal</keyword>
<dbReference type="PANTHER" id="PTHR42884">
    <property type="entry name" value="PROPROTEIN CONVERTASE SUBTILISIN/KEXIN-RELATED"/>
    <property type="match status" value="1"/>
</dbReference>
<keyword evidence="3 12" id="KW-0645">Protease</keyword>
<dbReference type="GO" id="GO:0016486">
    <property type="term" value="P:peptide hormone processing"/>
    <property type="evidence" value="ECO:0000318"/>
    <property type="project" value="GO_Central"/>
</dbReference>
<dbReference type="InterPro" id="IPR038466">
    <property type="entry name" value="S8_pro-domain_sf"/>
</dbReference>
<dbReference type="AlphaFoldDB" id="W5M2W2"/>
<keyword evidence="8" id="KW-0472">Membrane</keyword>
<organism evidence="15 16">
    <name type="scientific">Lepisosteus oculatus</name>
    <name type="common">Spotted gar</name>
    <dbReference type="NCBI Taxonomy" id="7918"/>
    <lineage>
        <taxon>Eukaryota</taxon>
        <taxon>Metazoa</taxon>
        <taxon>Chordata</taxon>
        <taxon>Craniata</taxon>
        <taxon>Vertebrata</taxon>
        <taxon>Euteleostomi</taxon>
        <taxon>Actinopterygii</taxon>
        <taxon>Neopterygii</taxon>
        <taxon>Holostei</taxon>
        <taxon>Semionotiformes</taxon>
        <taxon>Lepisosteidae</taxon>
        <taxon>Lepisosteus</taxon>
    </lineage>
</organism>
<dbReference type="Bgee" id="ENSLOCG00000002313">
    <property type="expression patterns" value="Expressed in testis and 13 other cell types or tissues"/>
</dbReference>
<keyword evidence="10" id="KW-0325">Glycoprotein</keyword>
<dbReference type="Gene3D" id="2.60.120.260">
    <property type="entry name" value="Galactose-binding domain-like"/>
    <property type="match status" value="1"/>
</dbReference>
<dbReference type="EMBL" id="AHAT01011218">
    <property type="status" value="NOT_ANNOTATED_CDS"/>
    <property type="molecule type" value="Genomic_DNA"/>
</dbReference>
<dbReference type="GeneTree" id="ENSGT00940000161989"/>
<dbReference type="SUPFAM" id="SSF57184">
    <property type="entry name" value="Growth factor receptor domain"/>
    <property type="match status" value="1"/>
</dbReference>
<evidence type="ECO:0000256" key="3">
    <source>
        <dbReference type="ARBA" id="ARBA00022670"/>
    </source>
</evidence>
<dbReference type="InterPro" id="IPR023828">
    <property type="entry name" value="Peptidase_S8_Ser-AS"/>
</dbReference>
<keyword evidence="4" id="KW-0165">Cleavage on pair of basic residues</keyword>
<evidence type="ECO:0000256" key="2">
    <source>
        <dbReference type="ARBA" id="ARBA00005325"/>
    </source>
</evidence>
<evidence type="ECO:0000313" key="16">
    <source>
        <dbReference type="Proteomes" id="UP000018468"/>
    </source>
</evidence>
<dbReference type="PROSITE" id="PS00137">
    <property type="entry name" value="SUBTILASE_HIS"/>
    <property type="match status" value="1"/>
</dbReference>
<dbReference type="PROSITE" id="PS00136">
    <property type="entry name" value="SUBTILASE_ASP"/>
    <property type="match status" value="1"/>
</dbReference>
<proteinExistence type="inferred from homology"/>
<dbReference type="PROSITE" id="PS51829">
    <property type="entry name" value="P_HOMO_B"/>
    <property type="match status" value="1"/>
</dbReference>
<dbReference type="InterPro" id="IPR002884">
    <property type="entry name" value="P_dom"/>
</dbReference>
<dbReference type="InterPro" id="IPR009030">
    <property type="entry name" value="Growth_fac_rcpt_cys_sf"/>
</dbReference>
<evidence type="ECO:0000256" key="1">
    <source>
        <dbReference type="ARBA" id="ARBA00004308"/>
    </source>
</evidence>
<dbReference type="GO" id="GO:0005802">
    <property type="term" value="C:trans-Golgi network"/>
    <property type="evidence" value="ECO:0000318"/>
    <property type="project" value="GO_Central"/>
</dbReference>
<dbReference type="OMA" id="RDGTCQE"/>
<dbReference type="SUPFAM" id="SSF52743">
    <property type="entry name" value="Subtilisin-like"/>
    <property type="match status" value="1"/>
</dbReference>
<dbReference type="GO" id="GO:0004252">
    <property type="term" value="F:serine-type endopeptidase activity"/>
    <property type="evidence" value="ECO:0000318"/>
    <property type="project" value="GO_Central"/>
</dbReference>
<dbReference type="InterPro" id="IPR034182">
    <property type="entry name" value="Kexin/furin"/>
</dbReference>
<dbReference type="InterPro" id="IPR000209">
    <property type="entry name" value="Peptidase_S8/S53_dom"/>
</dbReference>
<dbReference type="Gene3D" id="2.10.220.10">
    <property type="entry name" value="Hormone Receptor, Insulin-like Growth Factor Receptor 1, Chain A, domain 2"/>
    <property type="match status" value="1"/>
</dbReference>
<dbReference type="STRING" id="7918.ENSLOCP00000002720"/>
<reference evidence="15" key="3">
    <citation type="submission" date="2025-09" db="UniProtKB">
        <authorList>
            <consortium name="Ensembl"/>
        </authorList>
    </citation>
    <scope>IDENTIFICATION</scope>
</reference>
<dbReference type="SUPFAM" id="SSF49785">
    <property type="entry name" value="Galactose-binding domain-like"/>
    <property type="match status" value="1"/>
</dbReference>
<evidence type="ECO:0000256" key="11">
    <source>
        <dbReference type="PIRSR" id="PIRSR615500-1"/>
    </source>
</evidence>
<feature type="domain" description="P/Homo B" evidence="14">
    <location>
        <begin position="434"/>
        <end position="566"/>
    </location>
</feature>
<evidence type="ECO:0000256" key="8">
    <source>
        <dbReference type="ARBA" id="ARBA00023136"/>
    </source>
</evidence>
<dbReference type="Proteomes" id="UP000018468">
    <property type="component" value="Linkage group LG19"/>
</dbReference>
<comment type="similarity">
    <text evidence="2">Belongs to the peptidase S8 family. Furin subfamily.</text>
</comment>